<accession>C5K6Q1</accession>
<dbReference type="Proteomes" id="UP000007800">
    <property type="component" value="Unassembled WGS sequence"/>
</dbReference>
<dbReference type="OrthoDB" id="10370088at2759"/>
<reference evidence="1 2" key="1">
    <citation type="submission" date="2008-07" db="EMBL/GenBank/DDBJ databases">
        <authorList>
            <person name="El-Sayed N."/>
            <person name="Caler E."/>
            <person name="Inman J."/>
            <person name="Amedeo P."/>
            <person name="Hass B."/>
            <person name="Wortman J."/>
        </authorList>
    </citation>
    <scope>NUCLEOTIDE SEQUENCE [LARGE SCALE GENOMIC DNA]</scope>
    <source>
        <strain evidence="2">ATCC 50983 / TXsc</strain>
    </source>
</reference>
<dbReference type="InParanoid" id="C5K6Q1"/>
<protein>
    <submittedName>
        <fullName evidence="1">Uncharacterized protein</fullName>
    </submittedName>
</protein>
<evidence type="ECO:0000313" key="1">
    <source>
        <dbReference type="EMBL" id="EER19971.1"/>
    </source>
</evidence>
<dbReference type="RefSeq" id="XP_002788175.1">
    <property type="nucleotide sequence ID" value="XM_002788129.1"/>
</dbReference>
<organism evidence="2">
    <name type="scientific">Perkinsus marinus (strain ATCC 50983 / TXsc)</name>
    <dbReference type="NCBI Taxonomy" id="423536"/>
    <lineage>
        <taxon>Eukaryota</taxon>
        <taxon>Sar</taxon>
        <taxon>Alveolata</taxon>
        <taxon>Perkinsozoa</taxon>
        <taxon>Perkinsea</taxon>
        <taxon>Perkinsida</taxon>
        <taxon>Perkinsidae</taxon>
        <taxon>Perkinsus</taxon>
    </lineage>
</organism>
<proteinExistence type="predicted"/>
<dbReference type="GeneID" id="9058788"/>
<sequence length="749" mass="80293">MGSLAAACLEDYAGACPEIIVKRVWNDDFVPMISPHIGEEPFAALLRTVLEAVEPSSVGDATLNALLRSAEVLLCRGLEGPAATVMNFLIGSVGNGDLGRLSSGISAVLESVEVWESSTVNSDLFFGRICDLIVASAPRLSTVPLVALIDQLSTVFLEHFVSSPVATESFLNAMGVLIGDSYECPRLVELQHRLRSAAVLVSAVTIGSGSVVRLLMLGIVPRWLVPLLSVEDVGVTAGELFTRAVELDGGASSLTGLTALFSWLTSDGVVANNLLAAAEPLSKLIVSEWEPRMLTEALLLVSHVLRLLATRGCYRPASQVKARVLSAFSIAHLDEWKPDADAASHHVKHITLTLAWLLEECEEVPVEIFTLLANAVTVADSNLEVGSAEFLRAVVVAASQQPQFAESRMLHSAIKLIGTIETFAEDWQAETLLTACCNFLGRGHLGAEECALLCDLVAAVLMMHPVGVAILMDVGVCLEGVAATRLTSTGSLHIPLRESCLQAACVVYELLQAHSATPKCIWLGAWAESETGGSPGAVAFCAMAGIRLPVDGLSSITFTVRCAYWSMTLSSGRSNLNENEISDLLAFGAEGVLMGESSTAVDTECAVTLLSTLLVFARQTRDCLAISLILACLLSEPPIGLPYSCLVLALVRYRPVWYRLDPDCLLGHLCIVADSLEQLPGDHRRRFGEALVKWASDLLSPRHVAAINESSRLPPVVAHAPRRHGKDWDTWVMTGMIHRACDLIMKKLI</sequence>
<name>C5K6Q1_PERM5</name>
<evidence type="ECO:0000313" key="2">
    <source>
        <dbReference type="Proteomes" id="UP000007800"/>
    </source>
</evidence>
<dbReference type="EMBL" id="GG670888">
    <property type="protein sequence ID" value="EER19971.1"/>
    <property type="molecule type" value="Genomic_DNA"/>
</dbReference>
<dbReference type="AlphaFoldDB" id="C5K6Q1"/>
<gene>
    <name evidence="1" type="ORF">Pmar_PMAR006867</name>
</gene>
<keyword evidence="2" id="KW-1185">Reference proteome</keyword>